<dbReference type="STRING" id="314256.OG2516_07370"/>
<sequence length="151" mass="16924">MLDDVDRRILRQLQADPTLTMPELAERARTTPARAARRVERLEAEGVIRGREAVIDWAALGFAVHVSLRITVDKAAPRALDELMAAARKVPEVVELQTFLGRVDLRLAVLARDMGHYQEVYRDRILTLPHIADIEALLTLSVVKDADEVPV</sequence>
<dbReference type="InterPro" id="IPR036390">
    <property type="entry name" value="WH_DNA-bd_sf"/>
</dbReference>
<evidence type="ECO:0000256" key="2">
    <source>
        <dbReference type="ARBA" id="ARBA00023125"/>
    </source>
</evidence>
<dbReference type="Pfam" id="PF13412">
    <property type="entry name" value="HTH_24"/>
    <property type="match status" value="1"/>
</dbReference>
<dbReference type="EMBL" id="AAOT01000039">
    <property type="protein sequence ID" value="EAR50003.1"/>
    <property type="molecule type" value="Genomic_DNA"/>
</dbReference>
<dbReference type="InterPro" id="IPR011008">
    <property type="entry name" value="Dimeric_a/b-barrel"/>
</dbReference>
<dbReference type="Pfam" id="PF01037">
    <property type="entry name" value="AsnC_trans_reg"/>
    <property type="match status" value="1"/>
</dbReference>
<dbReference type="AlphaFoldDB" id="Q2CBG0"/>
<keyword evidence="3" id="KW-0804">Transcription</keyword>
<evidence type="ECO:0000256" key="1">
    <source>
        <dbReference type="ARBA" id="ARBA00023015"/>
    </source>
</evidence>
<gene>
    <name evidence="5" type="ORF">OG2516_07370</name>
</gene>
<protein>
    <submittedName>
        <fullName evidence="5">Transcriptional regulator, AsnC family protein</fullName>
    </submittedName>
</protein>
<name>Q2CBG0_OCEGH</name>
<keyword evidence="6" id="KW-1185">Reference proteome</keyword>
<dbReference type="SMART" id="SM00344">
    <property type="entry name" value="HTH_ASNC"/>
    <property type="match status" value="1"/>
</dbReference>
<accession>Q2CBG0</accession>
<keyword evidence="2" id="KW-0238">DNA-binding</keyword>
<dbReference type="InterPro" id="IPR036388">
    <property type="entry name" value="WH-like_DNA-bd_sf"/>
</dbReference>
<dbReference type="OrthoDB" id="7853257at2"/>
<evidence type="ECO:0000256" key="3">
    <source>
        <dbReference type="ARBA" id="ARBA00023163"/>
    </source>
</evidence>
<dbReference type="Gene3D" id="3.30.70.920">
    <property type="match status" value="1"/>
</dbReference>
<comment type="caution">
    <text evidence="5">The sequence shown here is derived from an EMBL/GenBank/DDBJ whole genome shotgun (WGS) entry which is preliminary data.</text>
</comment>
<dbReference type="InterPro" id="IPR000485">
    <property type="entry name" value="AsnC-type_HTH_dom"/>
</dbReference>
<dbReference type="GO" id="GO:0005829">
    <property type="term" value="C:cytosol"/>
    <property type="evidence" value="ECO:0007669"/>
    <property type="project" value="TreeGrafter"/>
</dbReference>
<evidence type="ECO:0000313" key="6">
    <source>
        <dbReference type="Proteomes" id="UP000003635"/>
    </source>
</evidence>
<feature type="domain" description="HTH asnC-type" evidence="4">
    <location>
        <begin position="2"/>
        <end position="63"/>
    </location>
</feature>
<dbReference type="PANTHER" id="PTHR30154">
    <property type="entry name" value="LEUCINE-RESPONSIVE REGULATORY PROTEIN"/>
    <property type="match status" value="1"/>
</dbReference>
<dbReference type="HOGENOM" id="CLU_091233_0_2_5"/>
<proteinExistence type="predicted"/>
<keyword evidence="1" id="KW-0805">Transcription regulation</keyword>
<dbReference type="PROSITE" id="PS50956">
    <property type="entry name" value="HTH_ASNC_2"/>
    <property type="match status" value="1"/>
</dbReference>
<dbReference type="GO" id="GO:0043565">
    <property type="term" value="F:sequence-specific DNA binding"/>
    <property type="evidence" value="ECO:0007669"/>
    <property type="project" value="InterPro"/>
</dbReference>
<organism evidence="5 6">
    <name type="scientific">Oceanicola granulosus (strain ATCC BAA-861 / DSM 15982 / KCTC 12143 / HTCC2516)</name>
    <dbReference type="NCBI Taxonomy" id="314256"/>
    <lineage>
        <taxon>Bacteria</taxon>
        <taxon>Pseudomonadati</taxon>
        <taxon>Pseudomonadota</taxon>
        <taxon>Alphaproteobacteria</taxon>
        <taxon>Rhodobacterales</taxon>
        <taxon>Roseobacteraceae</taxon>
        <taxon>Oceanicola</taxon>
    </lineage>
</organism>
<dbReference type="SUPFAM" id="SSF54909">
    <property type="entry name" value="Dimeric alpha+beta barrel"/>
    <property type="match status" value="1"/>
</dbReference>
<dbReference type="InterPro" id="IPR019887">
    <property type="entry name" value="Tscrpt_reg_AsnC/Lrp_C"/>
</dbReference>
<dbReference type="InterPro" id="IPR019888">
    <property type="entry name" value="Tscrpt_reg_AsnC-like"/>
</dbReference>
<dbReference type="PRINTS" id="PR00033">
    <property type="entry name" value="HTHASNC"/>
</dbReference>
<evidence type="ECO:0000259" key="4">
    <source>
        <dbReference type="PROSITE" id="PS50956"/>
    </source>
</evidence>
<dbReference type="GO" id="GO:0043200">
    <property type="term" value="P:response to amino acid"/>
    <property type="evidence" value="ECO:0007669"/>
    <property type="project" value="TreeGrafter"/>
</dbReference>
<reference evidence="5 6" key="1">
    <citation type="journal article" date="2010" name="J. Bacteriol.">
        <title>Genome sequences of Oceanicola granulosus HTCC2516(T) and Oceanicola batsensis HTCC2597(TDelta).</title>
        <authorList>
            <person name="Thrash J.C."/>
            <person name="Cho J.C."/>
            <person name="Vergin K.L."/>
            <person name="Giovannoni S.J."/>
        </authorList>
    </citation>
    <scope>NUCLEOTIDE SEQUENCE [LARGE SCALE GENOMIC DNA]</scope>
    <source>
        <strain evidence="6">ATCC BAA-861 / DSM 15982 / KCTC 12143 / HTCC2516</strain>
    </source>
</reference>
<dbReference type="Gene3D" id="1.10.10.10">
    <property type="entry name" value="Winged helix-like DNA-binding domain superfamily/Winged helix DNA-binding domain"/>
    <property type="match status" value="1"/>
</dbReference>
<dbReference type="RefSeq" id="WP_007254999.1">
    <property type="nucleotide sequence ID" value="NZ_CH724107.1"/>
</dbReference>
<evidence type="ECO:0000313" key="5">
    <source>
        <dbReference type="EMBL" id="EAR50003.1"/>
    </source>
</evidence>
<dbReference type="eggNOG" id="COG1522">
    <property type="taxonomic scope" value="Bacteria"/>
</dbReference>
<dbReference type="SUPFAM" id="SSF46785">
    <property type="entry name" value="Winged helix' DNA-binding domain"/>
    <property type="match status" value="1"/>
</dbReference>
<dbReference type="Proteomes" id="UP000003635">
    <property type="component" value="Unassembled WGS sequence"/>
</dbReference>
<dbReference type="PANTHER" id="PTHR30154:SF34">
    <property type="entry name" value="TRANSCRIPTIONAL REGULATOR AZLB"/>
    <property type="match status" value="1"/>
</dbReference>